<evidence type="ECO:0000313" key="2">
    <source>
        <dbReference type="EMBL" id="CAI9953844.1"/>
    </source>
</evidence>
<dbReference type="AlphaFoldDB" id="A0AA86UFH9"/>
<name>A0AA86UFH9_9EUKA</name>
<keyword evidence="4" id="KW-1185">Reference proteome</keyword>
<dbReference type="GO" id="GO:0008234">
    <property type="term" value="F:cysteine-type peptidase activity"/>
    <property type="evidence" value="ECO:0007669"/>
    <property type="project" value="InterPro"/>
</dbReference>
<dbReference type="EMBL" id="CATOUU010000841">
    <property type="protein sequence ID" value="CAI9953844.1"/>
    <property type="molecule type" value="Genomic_DNA"/>
</dbReference>
<dbReference type="GO" id="GO:0006508">
    <property type="term" value="P:proteolysis"/>
    <property type="evidence" value="ECO:0007669"/>
    <property type="project" value="InterPro"/>
</dbReference>
<dbReference type="Gene3D" id="3.90.70.10">
    <property type="entry name" value="Cysteine proteinases"/>
    <property type="match status" value="1"/>
</dbReference>
<feature type="domain" description="Peptidase C1A papain C-terminal" evidence="1">
    <location>
        <begin position="109"/>
        <end position="151"/>
    </location>
</feature>
<accession>A0AA86UFH9</accession>
<proteinExistence type="predicted"/>
<protein>
    <submittedName>
        <fullName evidence="2">Cathepsin L</fullName>
    </submittedName>
    <submittedName>
        <fullName evidence="3">Cathepsin_L</fullName>
    </submittedName>
</protein>
<dbReference type="SUPFAM" id="SSF54001">
    <property type="entry name" value="Cysteine proteinases"/>
    <property type="match status" value="1"/>
</dbReference>
<comment type="caution">
    <text evidence="2">The sequence shown here is derived from an EMBL/GenBank/DDBJ whole genome shotgun (WGS) entry which is preliminary data.</text>
</comment>
<gene>
    <name evidence="2" type="ORF">HINF_LOCUS41489</name>
    <name evidence="3" type="ORF">HINF_LOCUS42649</name>
</gene>
<dbReference type="Pfam" id="PF00112">
    <property type="entry name" value="Peptidase_C1"/>
    <property type="match status" value="1"/>
</dbReference>
<dbReference type="InterPro" id="IPR000668">
    <property type="entry name" value="Peptidase_C1A_C"/>
</dbReference>
<evidence type="ECO:0000313" key="4">
    <source>
        <dbReference type="Proteomes" id="UP001642409"/>
    </source>
</evidence>
<organism evidence="2">
    <name type="scientific">Hexamita inflata</name>
    <dbReference type="NCBI Taxonomy" id="28002"/>
    <lineage>
        <taxon>Eukaryota</taxon>
        <taxon>Metamonada</taxon>
        <taxon>Diplomonadida</taxon>
        <taxon>Hexamitidae</taxon>
        <taxon>Hexamitinae</taxon>
        <taxon>Hexamita</taxon>
    </lineage>
</organism>
<sequence length="213" mass="24097">MIAIFITLQHKLLSMTCDQAFVEYKLSFNKVYDHDEEAKKTIFCTNFLELQELLLTDPNLPVGIVERMDLVKQEFPLNTQHGSLHQLNAARNDYCSAVNPLPDLTTIHPSVDLREMQLITPAKNQGQCGSCYMFQTMAVLENAVLRDKQNLNAFWQQKANLTTFSLSEQFQLSNAICDSCGYCNGGNFVIQTYTHGSRKQVTSYSIASPNKND</sequence>
<reference evidence="3 4" key="2">
    <citation type="submission" date="2024-07" db="EMBL/GenBank/DDBJ databases">
        <authorList>
            <person name="Akdeniz Z."/>
        </authorList>
    </citation>
    <scope>NUCLEOTIDE SEQUENCE [LARGE SCALE GENOMIC DNA]</scope>
</reference>
<reference evidence="2" key="1">
    <citation type="submission" date="2023-06" db="EMBL/GenBank/DDBJ databases">
        <authorList>
            <person name="Kurt Z."/>
        </authorList>
    </citation>
    <scope>NUCLEOTIDE SEQUENCE</scope>
</reference>
<evidence type="ECO:0000259" key="1">
    <source>
        <dbReference type="Pfam" id="PF00112"/>
    </source>
</evidence>
<dbReference type="EMBL" id="CAXDID020000174">
    <property type="protein sequence ID" value="CAL6048347.1"/>
    <property type="molecule type" value="Genomic_DNA"/>
</dbReference>
<evidence type="ECO:0000313" key="3">
    <source>
        <dbReference type="EMBL" id="CAL6048347.1"/>
    </source>
</evidence>
<dbReference type="Proteomes" id="UP001642409">
    <property type="component" value="Unassembled WGS sequence"/>
</dbReference>
<dbReference type="InterPro" id="IPR038765">
    <property type="entry name" value="Papain-like_cys_pep_sf"/>
</dbReference>